<dbReference type="EMBL" id="QGMY01000002">
    <property type="protein sequence ID" value="PWR74011.1"/>
    <property type="molecule type" value="Genomic_DNA"/>
</dbReference>
<evidence type="ECO:0000256" key="1">
    <source>
        <dbReference type="SAM" id="Phobius"/>
    </source>
</evidence>
<proteinExistence type="predicted"/>
<dbReference type="Pfam" id="PF06695">
    <property type="entry name" value="Sm_multidrug_ex"/>
    <property type="match status" value="1"/>
</dbReference>
<dbReference type="Proteomes" id="UP000245657">
    <property type="component" value="Unassembled WGS sequence"/>
</dbReference>
<dbReference type="RefSeq" id="WP_109967290.1">
    <property type="nucleotide sequence ID" value="NZ_CP176093.1"/>
</dbReference>
<keyword evidence="1" id="KW-1133">Transmembrane helix</keyword>
<reference evidence="2 3" key="1">
    <citation type="submission" date="2018-05" db="EMBL/GenBank/DDBJ databases">
        <title>Draft genome of Methanospirillum lacunae Ki8-1.</title>
        <authorList>
            <person name="Dueholm M.S."/>
            <person name="Nielsen P.H."/>
            <person name="Bakmann L.F."/>
            <person name="Otzen D.E."/>
        </authorList>
    </citation>
    <scope>NUCLEOTIDE SEQUENCE [LARGE SCALE GENOMIC DNA]</scope>
    <source>
        <strain evidence="2 3">Ki8-1</strain>
    </source>
</reference>
<keyword evidence="1" id="KW-0812">Transmembrane</keyword>
<feature type="transmembrane region" description="Helical" evidence="1">
    <location>
        <begin position="95"/>
        <end position="114"/>
    </location>
</feature>
<accession>A0A2V2NEI5</accession>
<feature type="transmembrane region" description="Helical" evidence="1">
    <location>
        <begin position="199"/>
        <end position="221"/>
    </location>
</feature>
<dbReference type="AlphaFoldDB" id="A0A2V2NEI5"/>
<keyword evidence="3" id="KW-1185">Reference proteome</keyword>
<evidence type="ECO:0008006" key="4">
    <source>
        <dbReference type="Google" id="ProtNLM"/>
    </source>
</evidence>
<organism evidence="2 3">
    <name type="scientific">Methanospirillum lacunae</name>
    <dbReference type="NCBI Taxonomy" id="668570"/>
    <lineage>
        <taxon>Archaea</taxon>
        <taxon>Methanobacteriati</taxon>
        <taxon>Methanobacteriota</taxon>
        <taxon>Stenosarchaea group</taxon>
        <taxon>Methanomicrobia</taxon>
        <taxon>Methanomicrobiales</taxon>
        <taxon>Methanospirillaceae</taxon>
        <taxon>Methanospirillum</taxon>
    </lineage>
</organism>
<name>A0A2V2NEI5_9EURY</name>
<evidence type="ECO:0000313" key="3">
    <source>
        <dbReference type="Proteomes" id="UP000245657"/>
    </source>
</evidence>
<dbReference type="OrthoDB" id="116567at2157"/>
<feature type="transmembrane region" description="Helical" evidence="1">
    <location>
        <begin position="134"/>
        <end position="155"/>
    </location>
</feature>
<gene>
    <name evidence="2" type="ORF">DK846_02275</name>
</gene>
<keyword evidence="1" id="KW-0472">Membrane</keyword>
<sequence length="231" mass="25638">MKPLGCTLSGGLVFFSPVINRVLRLTIPFLLGIGMILFYYSIYDYNTFLQLTSLAFLYFIPPAGKESLIPAAIAMGLPWLTICATLTFIDIISCLFMLWNFEILVLIPFIGPKLIQFMRRGNDVLAKHAWLERLYLVGLALFVFLPLQGTGAVSGTVLGKMAGMPPLEIFCAISIGSALHSLVIGLSAYALNKYLGLNLWYLVVFILAIIVVISVGSYFWYRNVETTCSQE</sequence>
<feature type="transmembrane region" description="Helical" evidence="1">
    <location>
        <begin position="167"/>
        <end position="192"/>
    </location>
</feature>
<dbReference type="InterPro" id="IPR009577">
    <property type="entry name" value="Sm_multidrug_ex"/>
</dbReference>
<feature type="transmembrane region" description="Helical" evidence="1">
    <location>
        <begin position="67"/>
        <end position="89"/>
    </location>
</feature>
<comment type="caution">
    <text evidence="2">The sequence shown here is derived from an EMBL/GenBank/DDBJ whole genome shotgun (WGS) entry which is preliminary data.</text>
</comment>
<evidence type="ECO:0000313" key="2">
    <source>
        <dbReference type="EMBL" id="PWR74011.1"/>
    </source>
</evidence>
<protein>
    <recommendedName>
        <fullName evidence="4">Small multi-drug export protein</fullName>
    </recommendedName>
</protein>
<dbReference type="GeneID" id="97549358"/>